<feature type="modified residue" description="4-aspartylphosphate" evidence="6">
    <location>
        <position position="52"/>
    </location>
</feature>
<dbReference type="InterPro" id="IPR039420">
    <property type="entry name" value="WalR-like"/>
</dbReference>
<dbReference type="GO" id="GO:0032993">
    <property type="term" value="C:protein-DNA complex"/>
    <property type="evidence" value="ECO:0007669"/>
    <property type="project" value="TreeGrafter"/>
</dbReference>
<evidence type="ECO:0000256" key="1">
    <source>
        <dbReference type="ARBA" id="ARBA00022553"/>
    </source>
</evidence>
<organism evidence="10 11">
    <name type="scientific">Candidatus Carbonibacillus altaicus</name>
    <dbReference type="NCBI Taxonomy" id="2163959"/>
    <lineage>
        <taxon>Bacteria</taxon>
        <taxon>Bacillati</taxon>
        <taxon>Bacillota</taxon>
        <taxon>Bacilli</taxon>
        <taxon>Bacillales</taxon>
        <taxon>Candidatus Carbonibacillus</taxon>
    </lineage>
</organism>
<name>A0A2R6XYN3_9BACL</name>
<evidence type="ECO:0000313" key="10">
    <source>
        <dbReference type="EMBL" id="PTQ55512.1"/>
    </source>
</evidence>
<feature type="domain" description="OmpR/PhoB-type" evidence="9">
    <location>
        <begin position="126"/>
        <end position="224"/>
    </location>
</feature>
<gene>
    <name evidence="10" type="ORF">BSOLF_1934</name>
</gene>
<evidence type="ECO:0000259" key="8">
    <source>
        <dbReference type="PROSITE" id="PS50110"/>
    </source>
</evidence>
<dbReference type="Gene3D" id="6.10.250.690">
    <property type="match status" value="1"/>
</dbReference>
<keyword evidence="5" id="KW-0804">Transcription</keyword>
<reference evidence="11" key="1">
    <citation type="journal article" date="2018" name="Sci. Rep.">
        <title>Lignite coal burning seam in the remote Altai Mountains harbors a hydrogen-driven thermophilic microbial community.</title>
        <authorList>
            <person name="Kadnikov V.V."/>
            <person name="Mardanov A.V."/>
            <person name="Ivasenko D.A."/>
            <person name="Antsiferov D.V."/>
            <person name="Beletsky A.V."/>
            <person name="Karnachuk O.V."/>
            <person name="Ravin N.V."/>
        </authorList>
    </citation>
    <scope>NUCLEOTIDE SEQUENCE [LARGE SCALE GENOMIC DNA]</scope>
</reference>
<evidence type="ECO:0000256" key="6">
    <source>
        <dbReference type="PROSITE-ProRule" id="PRU00169"/>
    </source>
</evidence>
<dbReference type="InterPro" id="IPR001867">
    <property type="entry name" value="OmpR/PhoB-type_DNA-bd"/>
</dbReference>
<dbReference type="AlphaFoldDB" id="A0A2R6XYN3"/>
<feature type="DNA-binding region" description="OmpR/PhoB-type" evidence="7">
    <location>
        <begin position="126"/>
        <end position="224"/>
    </location>
</feature>
<dbReference type="Pfam" id="PF00072">
    <property type="entry name" value="Response_reg"/>
    <property type="match status" value="1"/>
</dbReference>
<dbReference type="InterPro" id="IPR011006">
    <property type="entry name" value="CheY-like_superfamily"/>
</dbReference>
<evidence type="ECO:0000256" key="7">
    <source>
        <dbReference type="PROSITE-ProRule" id="PRU01091"/>
    </source>
</evidence>
<dbReference type="PANTHER" id="PTHR48111:SF1">
    <property type="entry name" value="TWO-COMPONENT RESPONSE REGULATOR ORR33"/>
    <property type="match status" value="1"/>
</dbReference>
<dbReference type="Gene3D" id="3.40.50.2300">
    <property type="match status" value="1"/>
</dbReference>
<evidence type="ECO:0000256" key="3">
    <source>
        <dbReference type="ARBA" id="ARBA00023015"/>
    </source>
</evidence>
<accession>A0A2R6XYN3</accession>
<dbReference type="EMBL" id="PEBX01000105">
    <property type="protein sequence ID" value="PTQ55512.1"/>
    <property type="molecule type" value="Genomic_DNA"/>
</dbReference>
<dbReference type="Gene3D" id="1.10.10.10">
    <property type="entry name" value="Winged helix-like DNA-binding domain superfamily/Winged helix DNA-binding domain"/>
    <property type="match status" value="1"/>
</dbReference>
<dbReference type="Proteomes" id="UP000244338">
    <property type="component" value="Unassembled WGS sequence"/>
</dbReference>
<keyword evidence="2" id="KW-0902">Two-component regulatory system</keyword>
<dbReference type="Pfam" id="PF00486">
    <property type="entry name" value="Trans_reg_C"/>
    <property type="match status" value="1"/>
</dbReference>
<dbReference type="SMART" id="SM00862">
    <property type="entry name" value="Trans_reg_C"/>
    <property type="match status" value="1"/>
</dbReference>
<dbReference type="PROSITE" id="PS50110">
    <property type="entry name" value="RESPONSE_REGULATORY"/>
    <property type="match status" value="1"/>
</dbReference>
<dbReference type="GO" id="GO:0000976">
    <property type="term" value="F:transcription cis-regulatory region binding"/>
    <property type="evidence" value="ECO:0007669"/>
    <property type="project" value="TreeGrafter"/>
</dbReference>
<dbReference type="CDD" id="cd00383">
    <property type="entry name" value="trans_reg_C"/>
    <property type="match status" value="1"/>
</dbReference>
<evidence type="ECO:0000256" key="2">
    <source>
        <dbReference type="ARBA" id="ARBA00023012"/>
    </source>
</evidence>
<protein>
    <submittedName>
        <fullName evidence="10">Phosphate regulon transcriptional regulatory protein PhoB (SphR)</fullName>
    </submittedName>
</protein>
<proteinExistence type="predicted"/>
<comment type="caution">
    <text evidence="10">The sequence shown here is derived from an EMBL/GenBank/DDBJ whole genome shotgun (WGS) entry which is preliminary data.</text>
</comment>
<dbReference type="SUPFAM" id="SSF52172">
    <property type="entry name" value="CheY-like"/>
    <property type="match status" value="1"/>
</dbReference>
<evidence type="ECO:0000313" key="11">
    <source>
        <dbReference type="Proteomes" id="UP000244338"/>
    </source>
</evidence>
<dbReference type="GO" id="GO:0006355">
    <property type="term" value="P:regulation of DNA-templated transcription"/>
    <property type="evidence" value="ECO:0007669"/>
    <property type="project" value="InterPro"/>
</dbReference>
<dbReference type="InterPro" id="IPR001789">
    <property type="entry name" value="Sig_transdc_resp-reg_receiver"/>
</dbReference>
<evidence type="ECO:0000259" key="9">
    <source>
        <dbReference type="PROSITE" id="PS51755"/>
    </source>
</evidence>
<dbReference type="SMART" id="SM00448">
    <property type="entry name" value="REC"/>
    <property type="match status" value="1"/>
</dbReference>
<dbReference type="PROSITE" id="PS51755">
    <property type="entry name" value="OMPR_PHOB"/>
    <property type="match status" value="1"/>
</dbReference>
<feature type="domain" description="Response regulatory" evidence="8">
    <location>
        <begin position="3"/>
        <end position="117"/>
    </location>
</feature>
<dbReference type="InterPro" id="IPR036388">
    <property type="entry name" value="WH-like_DNA-bd_sf"/>
</dbReference>
<dbReference type="GO" id="GO:0005829">
    <property type="term" value="C:cytosol"/>
    <property type="evidence" value="ECO:0007669"/>
    <property type="project" value="TreeGrafter"/>
</dbReference>
<dbReference type="GO" id="GO:0000156">
    <property type="term" value="F:phosphorelay response regulator activity"/>
    <property type="evidence" value="ECO:0007669"/>
    <property type="project" value="TreeGrafter"/>
</dbReference>
<dbReference type="PANTHER" id="PTHR48111">
    <property type="entry name" value="REGULATOR OF RPOS"/>
    <property type="match status" value="1"/>
</dbReference>
<dbReference type="FunFam" id="1.10.10.10:FF:000005">
    <property type="entry name" value="Two-component system response regulator"/>
    <property type="match status" value="1"/>
</dbReference>
<evidence type="ECO:0000256" key="5">
    <source>
        <dbReference type="ARBA" id="ARBA00023163"/>
    </source>
</evidence>
<evidence type="ECO:0000256" key="4">
    <source>
        <dbReference type="ARBA" id="ARBA00023125"/>
    </source>
</evidence>
<keyword evidence="4 7" id="KW-0238">DNA-binding</keyword>
<keyword evidence="1 6" id="KW-0597">Phosphoprotein</keyword>
<keyword evidence="3" id="KW-0805">Transcription regulation</keyword>
<sequence>MATVLIVDDDRQIRTMLMRALTFEGFQVREAEDGQSADRWLEAGGIDVILLDIGLPDRDGFKLLEAWRRLYPGIPVLMVTARDDVEARVKGLDAGADDYIVKPFYLAELVARVRAALRRTHAVQQEGRLVYADLSMDLKARRVMRGGKEIELSGRSFDLLQFFLEHPRQVLSKEQILNHIWGTDAEVDANSVEVYIAHLRQKLETGGDRRLIHTVRGVGYVLEDRS</sequence>